<reference evidence="1" key="1">
    <citation type="journal article" date="2007" name="Science">
        <title>Draft genome of the filarial nematode parasite Brugia malayi.</title>
        <authorList>
            <person name="Ghedin E."/>
            <person name="Wang S."/>
            <person name="Spiro D."/>
            <person name="Caler E."/>
            <person name="Zhao Q."/>
            <person name="Crabtree J."/>
            <person name="Allen J.E."/>
            <person name="Delcher A.L."/>
            <person name="Guiliano D.B."/>
            <person name="Miranda-Saavedra D."/>
            <person name="Angiuoli S.V."/>
            <person name="Creasy T."/>
            <person name="Amedeo P."/>
            <person name="Haas B."/>
            <person name="El-Sayed N.M."/>
            <person name="Wortman J.R."/>
            <person name="Feldblyum T."/>
            <person name="Tallon L."/>
            <person name="Schatz M."/>
            <person name="Shumway M."/>
            <person name="Koo H."/>
            <person name="Salzberg S.L."/>
            <person name="Schobel S."/>
            <person name="Pertea M."/>
            <person name="Pop M."/>
            <person name="White O."/>
            <person name="Barton G.J."/>
            <person name="Carlow C.K."/>
            <person name="Crawford M.J."/>
            <person name="Daub J."/>
            <person name="Dimmic M.W."/>
            <person name="Estes C.F."/>
            <person name="Foster J.M."/>
            <person name="Ganatra M."/>
            <person name="Gregory W.F."/>
            <person name="Johnson N.M."/>
            <person name="Jin J."/>
            <person name="Komuniecki R."/>
            <person name="Korf I."/>
            <person name="Kumar S."/>
            <person name="Laney S."/>
            <person name="Li B.W."/>
            <person name="Li W."/>
            <person name="Lindblom T.H."/>
            <person name="Lustigman S."/>
            <person name="Ma D."/>
            <person name="Maina C.V."/>
            <person name="Martin D.M."/>
            <person name="McCarter J.P."/>
            <person name="McReynolds L."/>
            <person name="Mitreva M."/>
            <person name="Nutman T.B."/>
            <person name="Parkinson J."/>
            <person name="Peregrin-Alvarez J.M."/>
            <person name="Poole C."/>
            <person name="Ren Q."/>
            <person name="Saunders L."/>
            <person name="Sluder A.E."/>
            <person name="Smith K."/>
            <person name="Stanke M."/>
            <person name="Unnasch T.R."/>
            <person name="Ware J."/>
            <person name="Wei A.D."/>
            <person name="Weil G."/>
            <person name="Williams D.J."/>
            <person name="Zhang Y."/>
            <person name="Williams S.A."/>
            <person name="Fraser-Liggett C."/>
            <person name="Slatko B."/>
            <person name="Blaxter M.L."/>
            <person name="Scott A.L."/>
        </authorList>
    </citation>
    <scope>NUCLEOTIDE SEQUENCE</scope>
    <source>
        <strain evidence="1">FR3</strain>
    </source>
</reference>
<gene>
    <name evidence="1" type="primary">Bm14454</name>
    <name evidence="1" type="ORF">BM_Bm14454</name>
</gene>
<dbReference type="AlphaFoldDB" id="A0A1I9G0X2"/>
<sequence length="39" mass="4730">MKYRNSLTLCQKNYLCLNELLYHRLSNQEICKAEIKLQL</sequence>
<evidence type="ECO:0000313" key="1">
    <source>
        <dbReference type="EMBL" id="CDP93151.1"/>
    </source>
</evidence>
<protein>
    <submittedName>
        <fullName evidence="1">Bm14454</fullName>
    </submittedName>
</protein>
<name>A0A1I9G0X2_BRUMA</name>
<organism evidence="1">
    <name type="scientific">Brugia malayi</name>
    <name type="common">Filarial nematode worm</name>
    <dbReference type="NCBI Taxonomy" id="6279"/>
    <lineage>
        <taxon>Eukaryota</taxon>
        <taxon>Metazoa</taxon>
        <taxon>Ecdysozoa</taxon>
        <taxon>Nematoda</taxon>
        <taxon>Chromadorea</taxon>
        <taxon>Rhabditida</taxon>
        <taxon>Spirurina</taxon>
        <taxon>Spiruromorpha</taxon>
        <taxon>Filarioidea</taxon>
        <taxon>Onchocercidae</taxon>
        <taxon>Brugia</taxon>
    </lineage>
</organism>
<dbReference type="EMBL" id="LN856865">
    <property type="protein sequence ID" value="CDP93151.1"/>
    <property type="molecule type" value="Genomic_DNA"/>
</dbReference>
<proteinExistence type="predicted"/>
<reference evidence="1" key="2">
    <citation type="submission" date="2012-12" db="EMBL/GenBank/DDBJ databases">
        <authorList>
            <consortium name="WormBase Consortium"/>
            <person name="Ghedin E."/>
            <person name="Paulini M."/>
        </authorList>
    </citation>
    <scope>NUCLEOTIDE SEQUENCE</scope>
    <source>
        <strain evidence="1">FR3</strain>
    </source>
</reference>
<accession>A0A1I9G0X2</accession>